<accession>A0ABS8PT29</accession>
<dbReference type="PROSITE" id="PS01124">
    <property type="entry name" value="HTH_ARAC_FAMILY_2"/>
    <property type="match status" value="1"/>
</dbReference>
<name>A0ABS8PT29_9BACT</name>
<dbReference type="EMBL" id="JAJNEC010000005">
    <property type="protein sequence ID" value="MCD2424220.1"/>
    <property type="molecule type" value="Genomic_DNA"/>
</dbReference>
<dbReference type="Gene3D" id="1.10.10.60">
    <property type="entry name" value="Homeodomain-like"/>
    <property type="match status" value="2"/>
</dbReference>
<evidence type="ECO:0000313" key="6">
    <source>
        <dbReference type="EMBL" id="MCD2424220.1"/>
    </source>
</evidence>
<evidence type="ECO:0000256" key="1">
    <source>
        <dbReference type="ARBA" id="ARBA00023015"/>
    </source>
</evidence>
<keyword evidence="1" id="KW-0805">Transcription regulation</keyword>
<dbReference type="PANTHER" id="PTHR43280">
    <property type="entry name" value="ARAC-FAMILY TRANSCRIPTIONAL REGULATOR"/>
    <property type="match status" value="1"/>
</dbReference>
<dbReference type="InterPro" id="IPR018060">
    <property type="entry name" value="HTH_AraC"/>
</dbReference>
<dbReference type="RefSeq" id="WP_231005614.1">
    <property type="nucleotide sequence ID" value="NZ_JAJNEC010000005.1"/>
</dbReference>
<feature type="transmembrane region" description="Helical" evidence="4">
    <location>
        <begin position="6"/>
        <end position="22"/>
    </location>
</feature>
<protein>
    <submittedName>
        <fullName evidence="6">Helix-turn-helix domain-containing protein</fullName>
    </submittedName>
</protein>
<feature type="domain" description="HTH araC/xylS-type" evidence="5">
    <location>
        <begin position="281"/>
        <end position="385"/>
    </location>
</feature>
<feature type="transmembrane region" description="Helical" evidence="4">
    <location>
        <begin position="129"/>
        <end position="152"/>
    </location>
</feature>
<dbReference type="SMART" id="SM00342">
    <property type="entry name" value="HTH_ARAC"/>
    <property type="match status" value="1"/>
</dbReference>
<evidence type="ECO:0000256" key="3">
    <source>
        <dbReference type="ARBA" id="ARBA00023163"/>
    </source>
</evidence>
<dbReference type="PANTHER" id="PTHR43280:SF29">
    <property type="entry name" value="ARAC-FAMILY TRANSCRIPTIONAL REGULATOR"/>
    <property type="match status" value="1"/>
</dbReference>
<comment type="caution">
    <text evidence="6">The sequence shown here is derived from an EMBL/GenBank/DDBJ whole genome shotgun (WGS) entry which is preliminary data.</text>
</comment>
<keyword evidence="2" id="KW-0238">DNA-binding</keyword>
<feature type="transmembrane region" description="Helical" evidence="4">
    <location>
        <begin position="197"/>
        <end position="213"/>
    </location>
</feature>
<keyword evidence="3" id="KW-0804">Transcription</keyword>
<evidence type="ECO:0000256" key="2">
    <source>
        <dbReference type="ARBA" id="ARBA00023125"/>
    </source>
</evidence>
<sequence>MLYLTGIIVSVYLLILLIAKPQKTTADKILTAWQFLATIHLVYLYLFVTDQYKDVPGVLGWELPFPFIHGPFLFLYTLYLTNQQRHKNRWIWHFLPFLVDYLIWIPVLIQSPEQKLYTYEHGVPGYKGVIIGQTIATIISGVGYVIASLVLLKRHRRNIAGQFSNTGKITLNWLRYLIGGIGVIWFFVTFYLTAQTLYISVSLFIFFLGFFGVRQEGIFNRSSSGNPLPPQLPDESPVLLKEVMAIPAAQAPAVLMKHAAPEKVKYEKSTLTDEDATEIHGRLVKLMRDTLLFKNAELTLGDVADQLDIHSGILSQVINSKTEKSFYDYINHLRVEEFKKIVALPNNQNYTLLSLAFECGFNSKSSFNRNFKKFTGQAPSDYLKS</sequence>
<keyword evidence="4" id="KW-0472">Membrane</keyword>
<evidence type="ECO:0000259" key="5">
    <source>
        <dbReference type="PROSITE" id="PS01124"/>
    </source>
</evidence>
<evidence type="ECO:0000256" key="4">
    <source>
        <dbReference type="SAM" id="Phobius"/>
    </source>
</evidence>
<dbReference type="Proteomes" id="UP001199816">
    <property type="component" value="Unassembled WGS sequence"/>
</dbReference>
<feature type="transmembrane region" description="Helical" evidence="4">
    <location>
        <begin position="173"/>
        <end position="191"/>
    </location>
</feature>
<organism evidence="6 7">
    <name type="scientific">Niabella pedocola</name>
    <dbReference type="NCBI Taxonomy" id="1752077"/>
    <lineage>
        <taxon>Bacteria</taxon>
        <taxon>Pseudomonadati</taxon>
        <taxon>Bacteroidota</taxon>
        <taxon>Chitinophagia</taxon>
        <taxon>Chitinophagales</taxon>
        <taxon>Chitinophagaceae</taxon>
        <taxon>Niabella</taxon>
    </lineage>
</organism>
<evidence type="ECO:0000313" key="7">
    <source>
        <dbReference type="Proteomes" id="UP001199816"/>
    </source>
</evidence>
<reference evidence="6 7" key="1">
    <citation type="submission" date="2021-11" db="EMBL/GenBank/DDBJ databases">
        <title>Genomic of Niabella pedocola.</title>
        <authorList>
            <person name="Wu T."/>
        </authorList>
    </citation>
    <scope>NUCLEOTIDE SEQUENCE [LARGE SCALE GENOMIC DNA]</scope>
    <source>
        <strain evidence="6 7">JCM 31011</strain>
    </source>
</reference>
<keyword evidence="4" id="KW-1133">Transmembrane helix</keyword>
<gene>
    <name evidence="6" type="ORF">LQ567_15675</name>
</gene>
<keyword evidence="4" id="KW-0812">Transmembrane</keyword>
<dbReference type="Pfam" id="PF12833">
    <property type="entry name" value="HTH_18"/>
    <property type="match status" value="1"/>
</dbReference>
<dbReference type="SUPFAM" id="SSF46689">
    <property type="entry name" value="Homeodomain-like"/>
    <property type="match status" value="1"/>
</dbReference>
<proteinExistence type="predicted"/>
<dbReference type="InterPro" id="IPR009057">
    <property type="entry name" value="Homeodomain-like_sf"/>
</dbReference>
<feature type="transmembrane region" description="Helical" evidence="4">
    <location>
        <begin position="29"/>
        <end position="46"/>
    </location>
</feature>
<keyword evidence="7" id="KW-1185">Reference proteome</keyword>
<feature type="transmembrane region" description="Helical" evidence="4">
    <location>
        <begin position="90"/>
        <end position="109"/>
    </location>
</feature>